<evidence type="ECO:0000313" key="2">
    <source>
        <dbReference type="Proteomes" id="UP000198802"/>
    </source>
</evidence>
<evidence type="ECO:0000313" key="1">
    <source>
        <dbReference type="EMBL" id="CUU60269.1"/>
    </source>
</evidence>
<gene>
    <name evidence="1" type="ORF">Ga0074812_13753</name>
</gene>
<proteinExistence type="predicted"/>
<organism evidence="1 2">
    <name type="scientific">Parafrankia irregularis</name>
    <dbReference type="NCBI Taxonomy" id="795642"/>
    <lineage>
        <taxon>Bacteria</taxon>
        <taxon>Bacillati</taxon>
        <taxon>Actinomycetota</taxon>
        <taxon>Actinomycetes</taxon>
        <taxon>Frankiales</taxon>
        <taxon>Frankiaceae</taxon>
        <taxon>Parafrankia</taxon>
    </lineage>
</organism>
<dbReference type="EMBL" id="FAOZ01000037">
    <property type="protein sequence ID" value="CUU60269.1"/>
    <property type="molecule type" value="Genomic_DNA"/>
</dbReference>
<accession>A0A0S4QXK9</accession>
<evidence type="ECO:0008006" key="3">
    <source>
        <dbReference type="Google" id="ProtNLM"/>
    </source>
</evidence>
<dbReference type="AlphaFoldDB" id="A0A0S4QXK9"/>
<reference evidence="2" key="1">
    <citation type="submission" date="2015-11" db="EMBL/GenBank/DDBJ databases">
        <authorList>
            <person name="Varghese N."/>
        </authorList>
    </citation>
    <scope>NUCLEOTIDE SEQUENCE [LARGE SCALE GENOMIC DNA]</scope>
    <source>
        <strain evidence="2">DSM 45899</strain>
    </source>
</reference>
<dbReference type="RefSeq" id="WP_091284925.1">
    <property type="nucleotide sequence ID" value="NZ_FAOZ01000037.1"/>
</dbReference>
<dbReference type="Proteomes" id="UP000198802">
    <property type="component" value="Unassembled WGS sequence"/>
</dbReference>
<keyword evidence="2" id="KW-1185">Reference proteome</keyword>
<sequence length="232" mass="25342">MFLMIALQERESRALTDALHDGPMQELTGILLSLASLRRNLTEDLAERVTQIETRLRDTAATLHRPPSPFRPGSSPRQMLELGLTQRVEGVLVERLYISLDLDSAPPVLGEVAVLLAAVQLLLQESDPIHQAARALVSVRARPEGIDLALRVAYADTVQPFAPDLTAEADDQVRSAGADDEDGPLATRDNAASWRERLAPIAQLLGAELRTDPATGAWSAAVRLPRRGNRQR</sequence>
<name>A0A0S4QXK9_9ACTN</name>
<protein>
    <recommendedName>
        <fullName evidence="3">Histidine kinase</fullName>
    </recommendedName>
</protein>